<feature type="region of interest" description="Disordered" evidence="1">
    <location>
        <begin position="1"/>
        <end position="75"/>
    </location>
</feature>
<dbReference type="AlphaFoldDB" id="A0A8J2NHM4"/>
<accession>A0A8J2NHM4</accession>
<evidence type="ECO:0000313" key="2">
    <source>
        <dbReference type="EMBL" id="CAG7674509.1"/>
    </source>
</evidence>
<feature type="compositionally biased region" description="Basic and acidic residues" evidence="1">
    <location>
        <begin position="14"/>
        <end position="31"/>
    </location>
</feature>
<gene>
    <name evidence="2" type="ORF">AFUS01_LOCUS2318</name>
</gene>
<evidence type="ECO:0000313" key="3">
    <source>
        <dbReference type="Proteomes" id="UP000708208"/>
    </source>
</evidence>
<sequence length="122" mass="13217">MNELTHPMGNRCWEGNDDKNDGQEDPGRRECPLMSKTMVEAPEGEEGDGDETQGQGLHGQAEVDEGQEGISNGKDEKCRATLNFCGVPLEQSLKFNILKSLTQPPAPFNGLDPVVHPALSTP</sequence>
<name>A0A8J2NHM4_9HEXA</name>
<evidence type="ECO:0000256" key="1">
    <source>
        <dbReference type="SAM" id="MobiDB-lite"/>
    </source>
</evidence>
<protein>
    <submittedName>
        <fullName evidence="2">Uncharacterized protein</fullName>
    </submittedName>
</protein>
<feature type="compositionally biased region" description="Acidic residues" evidence="1">
    <location>
        <begin position="42"/>
        <end position="51"/>
    </location>
</feature>
<dbReference type="EMBL" id="CAJVCH010013205">
    <property type="protein sequence ID" value="CAG7674509.1"/>
    <property type="molecule type" value="Genomic_DNA"/>
</dbReference>
<comment type="caution">
    <text evidence="2">The sequence shown here is derived from an EMBL/GenBank/DDBJ whole genome shotgun (WGS) entry which is preliminary data.</text>
</comment>
<organism evidence="2 3">
    <name type="scientific">Allacma fusca</name>
    <dbReference type="NCBI Taxonomy" id="39272"/>
    <lineage>
        <taxon>Eukaryota</taxon>
        <taxon>Metazoa</taxon>
        <taxon>Ecdysozoa</taxon>
        <taxon>Arthropoda</taxon>
        <taxon>Hexapoda</taxon>
        <taxon>Collembola</taxon>
        <taxon>Symphypleona</taxon>
        <taxon>Sminthuridae</taxon>
        <taxon>Allacma</taxon>
    </lineage>
</organism>
<reference evidence="2" key="1">
    <citation type="submission" date="2021-06" db="EMBL/GenBank/DDBJ databases">
        <authorList>
            <person name="Hodson N. C."/>
            <person name="Mongue J. A."/>
            <person name="Jaron S. K."/>
        </authorList>
    </citation>
    <scope>NUCLEOTIDE SEQUENCE</scope>
</reference>
<dbReference type="Proteomes" id="UP000708208">
    <property type="component" value="Unassembled WGS sequence"/>
</dbReference>
<keyword evidence="3" id="KW-1185">Reference proteome</keyword>
<proteinExistence type="predicted"/>